<feature type="region of interest" description="Disordered" evidence="1">
    <location>
        <begin position="176"/>
        <end position="195"/>
    </location>
</feature>
<dbReference type="EMBL" id="LVZK01000001">
    <property type="protein sequence ID" value="OAP85760.1"/>
    <property type="molecule type" value="Genomic_DNA"/>
</dbReference>
<evidence type="ECO:0000256" key="1">
    <source>
        <dbReference type="SAM" id="MobiDB-lite"/>
    </source>
</evidence>
<protein>
    <submittedName>
        <fullName evidence="2">Uncharacterized protein</fullName>
    </submittedName>
</protein>
<feature type="region of interest" description="Disordered" evidence="1">
    <location>
        <begin position="343"/>
        <end position="590"/>
    </location>
</feature>
<feature type="compositionally biased region" description="Low complexity" evidence="1">
    <location>
        <begin position="416"/>
        <end position="435"/>
    </location>
</feature>
<feature type="compositionally biased region" description="Basic and acidic residues" evidence="1">
    <location>
        <begin position="568"/>
        <end position="590"/>
    </location>
</feature>
<sequence length="590" mass="58482">MGTPHADRLYKMESWRTSALEDSHRHLASVSQSLTQIATGNREVAADLGLECATARAACASLDRLAGRMLTQADALKQIVKSSTDVLNAGIDARNESVEIQAKLSKLNKTIDRAEKFANAMPAPEAAVATERLRAQRQAAHAKIDSLAKTSLSKLNERTLAAIDGLPLHDQASVDHVGRSSAGGQAGRNLAAGSKAGLPTRSAAAWGASVDTSLGGPGRHAGHHDSLGVGASGGSGSASGPGGGGASLQASHYAPPSSGAIASSGSSGSPTGVVGHSPAVHNPLASAVAITGGAGVAGYKAYQAARAARAVQTPAARASVVRAAGAAPSASSSLSTRGIIRGATTAVRTPTGSAGRPAGAVRGGATGIARPASTASGRSAGIVRGATTAVRTPAASGRSASIVRGATTAVRTQTTSPASAGQSGGRAPARGSGARVLTGGRTPTANGTGSSQRADSSRGAGASRGAGSSSRGGLAARSASSVERTPTGQTGRGGATRTAAPSRGQNSSGRLSQSGPRQTEAGNAPRSGPRQARSGSSSRALSSLTGRPDKKNARRRDGEAPPSVSPYEDDKTVTFLEAGHREENNDAQPR</sequence>
<dbReference type="AlphaFoldDB" id="A0A179B2Q3"/>
<dbReference type="Proteomes" id="UP000078368">
    <property type="component" value="Unassembled WGS sequence"/>
</dbReference>
<feature type="compositionally biased region" description="Polar residues" evidence="1">
    <location>
        <begin position="505"/>
        <end position="521"/>
    </location>
</feature>
<organism evidence="2 3">
    <name type="scientific">Peptidiphaga gingivicola</name>
    <dbReference type="NCBI Taxonomy" id="2741497"/>
    <lineage>
        <taxon>Bacteria</taxon>
        <taxon>Bacillati</taxon>
        <taxon>Actinomycetota</taxon>
        <taxon>Actinomycetes</taxon>
        <taxon>Actinomycetales</taxon>
        <taxon>Actinomycetaceae</taxon>
        <taxon>Peptidiphaga</taxon>
    </lineage>
</organism>
<name>A0A179B2Q3_9ACTO</name>
<comment type="caution">
    <text evidence="2">The sequence shown here is derived from an EMBL/GenBank/DDBJ whole genome shotgun (WGS) entry which is preliminary data.</text>
</comment>
<keyword evidence="3" id="KW-1185">Reference proteome</keyword>
<dbReference type="RefSeq" id="WP_064230740.1">
    <property type="nucleotide sequence ID" value="NZ_LVZK01000001.1"/>
</dbReference>
<evidence type="ECO:0000313" key="3">
    <source>
        <dbReference type="Proteomes" id="UP000078368"/>
    </source>
</evidence>
<feature type="compositionally biased region" description="Gly residues" evidence="1">
    <location>
        <begin position="230"/>
        <end position="246"/>
    </location>
</feature>
<accession>A0A179B2Q3</accession>
<feature type="region of interest" description="Disordered" evidence="1">
    <location>
        <begin position="209"/>
        <end position="275"/>
    </location>
</feature>
<feature type="compositionally biased region" description="Basic and acidic residues" evidence="1">
    <location>
        <begin position="547"/>
        <end position="559"/>
    </location>
</feature>
<feature type="compositionally biased region" description="Low complexity" evidence="1">
    <location>
        <begin position="449"/>
        <end position="504"/>
    </location>
</feature>
<proteinExistence type="predicted"/>
<feature type="compositionally biased region" description="Low complexity" evidence="1">
    <location>
        <begin position="525"/>
        <end position="544"/>
    </location>
</feature>
<feature type="compositionally biased region" description="Low complexity" evidence="1">
    <location>
        <begin position="247"/>
        <end position="270"/>
    </location>
</feature>
<gene>
    <name evidence="2" type="ORF">A4H34_00740</name>
</gene>
<reference evidence="2 3" key="1">
    <citation type="submission" date="2016-04" db="EMBL/GenBank/DDBJ databases">
        <title>Peptidophaga gingivicola gen. nov., sp. nov., isolated from human subgingival plaque.</title>
        <authorList>
            <person name="Beall C.J."/>
            <person name="Mokrzan E.M."/>
            <person name="Griffen A.L."/>
            <person name="Leys E.J."/>
        </authorList>
    </citation>
    <scope>NUCLEOTIDE SEQUENCE [LARGE SCALE GENOMIC DNA]</scope>
    <source>
        <strain evidence="2 3">BA112</strain>
    </source>
</reference>
<evidence type="ECO:0000313" key="2">
    <source>
        <dbReference type="EMBL" id="OAP85760.1"/>
    </source>
</evidence>